<evidence type="ECO:0000313" key="2">
    <source>
        <dbReference type="EMBL" id="KAG1342779.1"/>
    </source>
</evidence>
<dbReference type="InterPro" id="IPR012442">
    <property type="entry name" value="DUF1645_plant"/>
</dbReference>
<dbReference type="AlphaFoldDB" id="A0A8K0N217"/>
<dbReference type="EMBL" id="CM017876">
    <property type="protein sequence ID" value="KAG1342779.1"/>
    <property type="molecule type" value="Genomic_DNA"/>
</dbReference>
<name>A0A8K0N217_COCNU</name>
<proteinExistence type="predicted"/>
<evidence type="ECO:0000313" key="3">
    <source>
        <dbReference type="Proteomes" id="UP000797356"/>
    </source>
</evidence>
<feature type="compositionally biased region" description="Acidic residues" evidence="1">
    <location>
        <begin position="45"/>
        <end position="54"/>
    </location>
</feature>
<reference evidence="2" key="1">
    <citation type="journal article" date="2017" name="Gigascience">
        <title>The genome draft of coconut (Cocos nucifera).</title>
        <authorList>
            <person name="Xiao Y."/>
            <person name="Xu P."/>
            <person name="Fan H."/>
            <person name="Baudouin L."/>
            <person name="Xia W."/>
            <person name="Bocs S."/>
            <person name="Xu J."/>
            <person name="Li Q."/>
            <person name="Guo A."/>
            <person name="Zhou L."/>
            <person name="Li J."/>
            <person name="Wu Y."/>
            <person name="Ma Z."/>
            <person name="Armero A."/>
            <person name="Issali A.E."/>
            <person name="Liu N."/>
            <person name="Peng M."/>
            <person name="Yang Y."/>
        </authorList>
    </citation>
    <scope>NUCLEOTIDE SEQUENCE</scope>
    <source>
        <tissue evidence="2">Spear leaf of Hainan Tall coconut</tissue>
    </source>
</reference>
<dbReference type="Pfam" id="PF07816">
    <property type="entry name" value="DUF1645"/>
    <property type="match status" value="1"/>
</dbReference>
<sequence>MPERQEKQPYLTLSPSFGGTQEEITAVHRESPCHIPPADRPAEVGADDDDSSDDFEFTFAVRDPVAEASITADEIFSNGRILPAYPVFDRNLFRSTVGEPATDLEEGIPLRRLVIDDRRSSSSKAVGEYCAWSPRSAPQTPERCKKSASTGSARRWRLRDLVVGRSHSDGKEKFVFMAASPSPPSMDKAKKPHANSKAAHAPAKKGGRATELDLITAHRLYYGKGNGEKVKGGRRSFLPHRQELSGLFANVNGFGRTHHPFKNLFF</sequence>
<feature type="region of interest" description="Disordered" evidence="1">
    <location>
        <begin position="32"/>
        <end position="54"/>
    </location>
</feature>
<feature type="region of interest" description="Disordered" evidence="1">
    <location>
        <begin position="179"/>
        <end position="205"/>
    </location>
</feature>
<comment type="caution">
    <text evidence="2">The sequence shown here is derived from an EMBL/GenBank/DDBJ whole genome shotgun (WGS) entry which is preliminary data.</text>
</comment>
<reference evidence="2" key="2">
    <citation type="submission" date="2019-07" db="EMBL/GenBank/DDBJ databases">
        <authorList>
            <person name="Yang Y."/>
            <person name="Bocs S."/>
            <person name="Baudouin L."/>
        </authorList>
    </citation>
    <scope>NUCLEOTIDE SEQUENCE</scope>
    <source>
        <tissue evidence="2">Spear leaf of Hainan Tall coconut</tissue>
    </source>
</reference>
<dbReference type="PANTHER" id="PTHR33095">
    <property type="entry name" value="OS07G0619500 PROTEIN"/>
    <property type="match status" value="1"/>
</dbReference>
<organism evidence="2 3">
    <name type="scientific">Cocos nucifera</name>
    <name type="common">Coconut palm</name>
    <dbReference type="NCBI Taxonomy" id="13894"/>
    <lineage>
        <taxon>Eukaryota</taxon>
        <taxon>Viridiplantae</taxon>
        <taxon>Streptophyta</taxon>
        <taxon>Embryophyta</taxon>
        <taxon>Tracheophyta</taxon>
        <taxon>Spermatophyta</taxon>
        <taxon>Magnoliopsida</taxon>
        <taxon>Liliopsida</taxon>
        <taxon>Arecaceae</taxon>
        <taxon>Arecoideae</taxon>
        <taxon>Cocoseae</taxon>
        <taxon>Attaleinae</taxon>
        <taxon>Cocos</taxon>
    </lineage>
</organism>
<protein>
    <submittedName>
        <fullName evidence="2">Uncharacterized protein</fullName>
    </submittedName>
</protein>
<dbReference type="Proteomes" id="UP000797356">
    <property type="component" value="Chromosome 5"/>
</dbReference>
<dbReference type="OrthoDB" id="666789at2759"/>
<dbReference type="PANTHER" id="PTHR33095:SF111">
    <property type="entry name" value="OS02G0134200 PROTEIN"/>
    <property type="match status" value="1"/>
</dbReference>
<gene>
    <name evidence="2" type="ORF">COCNU_05G010080</name>
</gene>
<accession>A0A8K0N217</accession>
<keyword evidence="3" id="KW-1185">Reference proteome</keyword>
<evidence type="ECO:0000256" key="1">
    <source>
        <dbReference type="SAM" id="MobiDB-lite"/>
    </source>
</evidence>